<keyword evidence="1" id="KW-0812">Transmembrane</keyword>
<feature type="transmembrane region" description="Helical" evidence="1">
    <location>
        <begin position="66"/>
        <end position="89"/>
    </location>
</feature>
<reference evidence="2" key="1">
    <citation type="submission" date="2019-11" db="EMBL/GenBank/DDBJ databases">
        <authorList>
            <person name="Feng L."/>
        </authorList>
    </citation>
    <scope>NUCLEOTIDE SEQUENCE</scope>
    <source>
        <strain evidence="2">BhanseniiLFYP23</strain>
    </source>
</reference>
<organism evidence="2">
    <name type="scientific">Blautia hansenii</name>
    <name type="common">Ruminococcus hansenii</name>
    <dbReference type="NCBI Taxonomy" id="1322"/>
    <lineage>
        <taxon>Bacteria</taxon>
        <taxon>Bacillati</taxon>
        <taxon>Bacillota</taxon>
        <taxon>Clostridia</taxon>
        <taxon>Lachnospirales</taxon>
        <taxon>Lachnospiraceae</taxon>
        <taxon>Blautia</taxon>
    </lineage>
</organism>
<dbReference type="RefSeq" id="WP_004220876.1">
    <property type="nucleotide sequence ID" value="NZ_CACRSY010000009.1"/>
</dbReference>
<feature type="transmembrane region" description="Helical" evidence="1">
    <location>
        <begin position="134"/>
        <end position="162"/>
    </location>
</feature>
<evidence type="ECO:0000256" key="1">
    <source>
        <dbReference type="SAM" id="Phobius"/>
    </source>
</evidence>
<proteinExistence type="predicted"/>
<gene>
    <name evidence="2" type="primary">panT</name>
    <name evidence="2" type="ORF">BHLFYP23_02362</name>
</gene>
<dbReference type="Pfam" id="PF12822">
    <property type="entry name" value="ECF_trnsprt"/>
    <property type="match status" value="1"/>
</dbReference>
<feature type="transmembrane region" description="Helical" evidence="1">
    <location>
        <begin position="40"/>
        <end position="59"/>
    </location>
</feature>
<dbReference type="EMBL" id="CACRSY010000009">
    <property type="protein sequence ID" value="VYS98969.1"/>
    <property type="molecule type" value="Genomic_DNA"/>
</dbReference>
<sequence>MKNLTADNRQNTRSMVQTAIFGAIIIIMAFTPFLGYIPLGFTRATIIHIPVILASLLLGPKKGAALGFLFGLTSFINNTMNPTITSFVFTPFYNLGEFEGGFGSVIICFLPRILVGVLPYYIYKLIKKIDKKSVSPWGLIIAGVTGSLVNTLLVMNLIFLFFRKAYAAANGVTVKAVYGFILSIIGMNGVPEAIVAGVLVFFIGRILMKRNIRERLGFINDFSD</sequence>
<dbReference type="InterPro" id="IPR024529">
    <property type="entry name" value="ECF_trnsprt_substrate-spec"/>
</dbReference>
<name>A0A6N2T0U4_BLAHA</name>
<dbReference type="Gene3D" id="1.10.1760.20">
    <property type="match status" value="1"/>
</dbReference>
<accession>A0A6N2T0U4</accession>
<keyword evidence="1" id="KW-1133">Transmembrane helix</keyword>
<feature type="transmembrane region" description="Helical" evidence="1">
    <location>
        <begin position="177"/>
        <end position="203"/>
    </location>
</feature>
<dbReference type="GO" id="GO:0022857">
    <property type="term" value="F:transmembrane transporter activity"/>
    <property type="evidence" value="ECO:0007669"/>
    <property type="project" value="InterPro"/>
</dbReference>
<feature type="transmembrane region" description="Helical" evidence="1">
    <location>
        <begin position="101"/>
        <end position="122"/>
    </location>
</feature>
<keyword evidence="1" id="KW-0472">Membrane</keyword>
<dbReference type="AlphaFoldDB" id="A0A6N2T0U4"/>
<feature type="transmembrane region" description="Helical" evidence="1">
    <location>
        <begin position="12"/>
        <end position="34"/>
    </location>
</feature>
<evidence type="ECO:0000313" key="2">
    <source>
        <dbReference type="EMBL" id="VYS98969.1"/>
    </source>
</evidence>
<protein>
    <submittedName>
        <fullName evidence="2">Pantothenic acid transporter PanT</fullName>
    </submittedName>
</protein>